<accession>A0A154WG96</accession>
<reference evidence="1 2" key="1">
    <citation type="submission" date="2015-12" db="EMBL/GenBank/DDBJ databases">
        <title>Genome sequence of Oceanibaculum pacificum MCCC 1A02656.</title>
        <authorList>
            <person name="Lu L."/>
            <person name="Lai Q."/>
            <person name="Shao Z."/>
            <person name="Qian P."/>
        </authorList>
    </citation>
    <scope>NUCLEOTIDE SEQUENCE [LARGE SCALE GENOMIC DNA]</scope>
    <source>
        <strain evidence="1 2">MCCC 1A02656</strain>
    </source>
</reference>
<protein>
    <submittedName>
        <fullName evidence="1">Uncharacterized protein</fullName>
    </submittedName>
</protein>
<dbReference type="AlphaFoldDB" id="A0A154WG96"/>
<dbReference type="EMBL" id="LPXN01000017">
    <property type="protein sequence ID" value="KZD12537.1"/>
    <property type="molecule type" value="Genomic_DNA"/>
</dbReference>
<dbReference type="STRING" id="580166.AUP43_16015"/>
<sequence>MLQARNEAYVIEVDQHDAGVAIRDGGVFHFVAADRRYSALERQQYRDVGQVQRAAEALRLRIGPADDHRLAS</sequence>
<gene>
    <name evidence="1" type="ORF">AUP43_16015</name>
</gene>
<dbReference type="Proteomes" id="UP000076400">
    <property type="component" value="Unassembled WGS sequence"/>
</dbReference>
<proteinExistence type="predicted"/>
<organism evidence="1 2">
    <name type="scientific">Oceanibaculum pacificum</name>
    <dbReference type="NCBI Taxonomy" id="580166"/>
    <lineage>
        <taxon>Bacteria</taxon>
        <taxon>Pseudomonadati</taxon>
        <taxon>Pseudomonadota</taxon>
        <taxon>Alphaproteobacteria</taxon>
        <taxon>Rhodospirillales</taxon>
        <taxon>Oceanibaculaceae</taxon>
        <taxon>Oceanibaculum</taxon>
    </lineage>
</organism>
<comment type="caution">
    <text evidence="1">The sequence shown here is derived from an EMBL/GenBank/DDBJ whole genome shotgun (WGS) entry which is preliminary data.</text>
</comment>
<dbReference type="OrthoDB" id="7584850at2"/>
<name>A0A154WG96_9PROT</name>
<dbReference type="RefSeq" id="WP_067551986.1">
    <property type="nucleotide sequence ID" value="NZ_LPXN01000017.1"/>
</dbReference>
<keyword evidence="2" id="KW-1185">Reference proteome</keyword>
<evidence type="ECO:0000313" key="2">
    <source>
        <dbReference type="Proteomes" id="UP000076400"/>
    </source>
</evidence>
<evidence type="ECO:0000313" key="1">
    <source>
        <dbReference type="EMBL" id="KZD12537.1"/>
    </source>
</evidence>